<accession>A0ABS5QHH3</accession>
<dbReference type="InterPro" id="IPR021265">
    <property type="entry name" value="DUF2842"/>
</dbReference>
<keyword evidence="1" id="KW-0812">Transmembrane</keyword>
<evidence type="ECO:0000256" key="1">
    <source>
        <dbReference type="SAM" id="Phobius"/>
    </source>
</evidence>
<proteinExistence type="predicted"/>
<name>A0ABS5QHH3_9PROT</name>
<comment type="caution">
    <text evidence="2">The sequence shown here is derived from an EMBL/GenBank/DDBJ whole genome shotgun (WGS) entry which is preliminary data.</text>
</comment>
<dbReference type="EMBL" id="JAHCDA010000004">
    <property type="protein sequence ID" value="MBS7813139.1"/>
    <property type="molecule type" value="Genomic_DNA"/>
</dbReference>
<reference evidence="2 3" key="1">
    <citation type="submission" date="2021-05" db="EMBL/GenBank/DDBJ databases">
        <title>Roseococcus sp. XZZS9, whole genome shotgun sequencing project.</title>
        <authorList>
            <person name="Zhao G."/>
            <person name="Shen L."/>
        </authorList>
    </citation>
    <scope>NUCLEOTIDE SEQUENCE [LARGE SCALE GENOMIC DNA]</scope>
    <source>
        <strain evidence="2 3">XZZS9</strain>
    </source>
</reference>
<keyword evidence="3" id="KW-1185">Reference proteome</keyword>
<evidence type="ECO:0000313" key="3">
    <source>
        <dbReference type="Proteomes" id="UP000766336"/>
    </source>
</evidence>
<evidence type="ECO:0000313" key="2">
    <source>
        <dbReference type="EMBL" id="MBS7813139.1"/>
    </source>
</evidence>
<sequence>MSRGKIALLAGIVGFIVYIAVVVAVGDFFVNLHWTIQVVYYALTGFIWVFPAIRLIKWGARAPR</sequence>
<gene>
    <name evidence="2" type="ORF">KHU32_19495</name>
</gene>
<protein>
    <submittedName>
        <fullName evidence="2">DUF2842 domain-containing protein</fullName>
    </submittedName>
</protein>
<feature type="transmembrane region" description="Helical" evidence="1">
    <location>
        <begin position="7"/>
        <end position="26"/>
    </location>
</feature>
<dbReference type="Pfam" id="PF11003">
    <property type="entry name" value="DUF2842"/>
    <property type="match status" value="1"/>
</dbReference>
<keyword evidence="1" id="KW-0472">Membrane</keyword>
<feature type="transmembrane region" description="Helical" evidence="1">
    <location>
        <begin position="38"/>
        <end position="56"/>
    </location>
</feature>
<keyword evidence="1" id="KW-1133">Transmembrane helix</keyword>
<organism evidence="2 3">
    <name type="scientific">Roseococcus pinisoli</name>
    <dbReference type="NCBI Taxonomy" id="2835040"/>
    <lineage>
        <taxon>Bacteria</taxon>
        <taxon>Pseudomonadati</taxon>
        <taxon>Pseudomonadota</taxon>
        <taxon>Alphaproteobacteria</taxon>
        <taxon>Acetobacterales</taxon>
        <taxon>Roseomonadaceae</taxon>
        <taxon>Roseococcus</taxon>
    </lineage>
</organism>
<dbReference type="RefSeq" id="WP_213671837.1">
    <property type="nucleotide sequence ID" value="NZ_JAHCDA010000004.1"/>
</dbReference>
<dbReference type="Proteomes" id="UP000766336">
    <property type="component" value="Unassembled WGS sequence"/>
</dbReference>